<evidence type="ECO:0000259" key="4">
    <source>
        <dbReference type="SMART" id="SM00237"/>
    </source>
</evidence>
<dbReference type="SUPFAM" id="SSF141072">
    <property type="entry name" value="CalX-like"/>
    <property type="match status" value="1"/>
</dbReference>
<dbReference type="KEGG" id="osu:NT6N_17330"/>
<dbReference type="GO" id="GO:0016020">
    <property type="term" value="C:membrane"/>
    <property type="evidence" value="ECO:0007669"/>
    <property type="project" value="InterPro"/>
</dbReference>
<dbReference type="EMBL" id="AP026866">
    <property type="protein sequence ID" value="BDS06693.1"/>
    <property type="molecule type" value="Genomic_DNA"/>
</dbReference>
<feature type="domain" description="Calx-beta" evidence="4">
    <location>
        <begin position="610"/>
        <end position="707"/>
    </location>
</feature>
<dbReference type="InterPro" id="IPR038081">
    <property type="entry name" value="CalX-like_sf"/>
</dbReference>
<dbReference type="Gene3D" id="2.80.10.50">
    <property type="match status" value="3"/>
</dbReference>
<dbReference type="PANTHER" id="PTHR46682:SF1">
    <property type="entry name" value="ADHESION G-PROTEIN COUPLED RECEPTOR V1"/>
    <property type="match status" value="1"/>
</dbReference>
<evidence type="ECO:0000256" key="1">
    <source>
        <dbReference type="ARBA" id="ARBA00022729"/>
    </source>
</evidence>
<sequence length="1230" mass="131093">MNKRFHILVVIIAVIAAALLIISHRSKSVASAPEKEKTSRISEQASVTDFTAAWSRTSSQPSVRETIIATAERHRTRFIQLMKSNPSKALAEAPSLSDFAALPNELKPYFPAPLSGLANIDLIWETSMLGCSHAECRTHATQESHQHRVCQHKNTIEIRGEVLQAYTESGQEMPVLNAYPVSGIRLAGHAVISDRATTLLSKSDQAAAGELFAAGTKHSDAEGSVSALVAGQVHTFSSATDLEVIEQTLAEAKEEAVIRRRATVRHPYEWIAGDTGGDSGGGEVLDTPYMVNEINVLFIRVDFSDFPGEPISKTDLEDTLTTVDGHLHNYSYGNAGITFTVSDDVYRMPSSGATYAVNGDNNGIQNDARALASADYTIGNYDVIAVYFPNLGQVTNSQITYGGRASVGGSNHWVNGFNSVGIIVHEFGHNYGLSHANYHHPEMELGGTYQTPGSLEYGDIFDEMGGGSSPDAHFSHLAKNYMDWLPDSKVTEATESQTFTIYRFDHVSAISNPTLAVRVPMSGDDYFWIGYRQNYQTSSNNLDSAAYVVGENMASGRETSLIDMTPESESSETADRRDAGLPVGETYYDSNAGVRFNCLEKGGTTPNEWIKVQVVFDPRISLASDNIAVDEQSGVAKITVQRRFSSTGAVSVDYATGSGSATAGSDYFAVSGTLTWEDGDLEDKTILVSLCPDVIAEGVEDFTLTLSNPSGAVIDAGLDVATVSILDAGQRVTSFTPPFFNVTVEAIAPLDNGQVMVGGNIYNVSNYPNISNIMRLNADGSVDEDFVSGSGFNGDVLCIAVQSDGKYIIGGEFTNYNGSACGRLVRLNSDGSMDETFLGNTGTGADDLVRCLAIETDGRILVGGDFSNFNSSSANGVVRLNANGSTAGALASPLNSGASIRDLIAETDGKITLGGNFSIPNTGDGTHRDIIRLNNDGSRDTSFQVGSGSNGGVYTVVRQADGKYIIGGFFTTYDGATAERCCRVGTNGALDTTFTAPGFTSTVRILLNQANGKTMAGGSQIISAMNLERMTTTGSLDTSFDQGSGPGGTVYELAQGEGGIIWVGGNFFSYDGSSSRPIVPIIGGDSPYDIWAKTWFTPSQFASGDAAADEDPDGDGMTNLAEMAMGTNPNVANTDPVFGVSKNNGVNIVEDGDQDYLQISLDKTATVDGVWFVAQFSSDLNTWAPTNPTPEANSTYEVIENSATRFTVRDKTPISPSSPRFGRIILKQPH</sequence>
<evidence type="ECO:0000256" key="2">
    <source>
        <dbReference type="ARBA" id="ARBA00022737"/>
    </source>
</evidence>
<keyword evidence="1" id="KW-0732">Signal</keyword>
<evidence type="ECO:0000256" key="3">
    <source>
        <dbReference type="ARBA" id="ARBA00022837"/>
    </source>
</evidence>
<protein>
    <recommendedName>
        <fullName evidence="4">Calx-beta domain-containing protein</fullName>
    </recommendedName>
</protein>
<name>A0AAT9FL82_9BACT</name>
<dbReference type="PANTHER" id="PTHR46682">
    <property type="entry name" value="ADHESION G-PROTEIN COUPLED RECEPTOR V1"/>
    <property type="match status" value="1"/>
</dbReference>
<organism evidence="5">
    <name type="scientific">Oceaniferula spumae</name>
    <dbReference type="NCBI Taxonomy" id="2979115"/>
    <lineage>
        <taxon>Bacteria</taxon>
        <taxon>Pseudomonadati</taxon>
        <taxon>Verrucomicrobiota</taxon>
        <taxon>Verrucomicrobiia</taxon>
        <taxon>Verrucomicrobiales</taxon>
        <taxon>Verrucomicrobiaceae</taxon>
        <taxon>Oceaniferula</taxon>
    </lineage>
</organism>
<gene>
    <name evidence="5" type="ORF">NT6N_17330</name>
</gene>
<keyword evidence="2" id="KW-0677">Repeat</keyword>
<evidence type="ECO:0000313" key="5">
    <source>
        <dbReference type="EMBL" id="BDS06693.1"/>
    </source>
</evidence>
<proteinExistence type="predicted"/>
<dbReference type="Gene3D" id="2.60.40.2030">
    <property type="match status" value="1"/>
</dbReference>
<dbReference type="NCBIfam" id="TIGR02608">
    <property type="entry name" value="delta_60_rpt"/>
    <property type="match status" value="6"/>
</dbReference>
<accession>A0AAT9FL82</accession>
<dbReference type="InterPro" id="IPR026919">
    <property type="entry name" value="ADGRV1"/>
</dbReference>
<dbReference type="SMART" id="SM00237">
    <property type="entry name" value="Calx_beta"/>
    <property type="match status" value="1"/>
</dbReference>
<dbReference type="InterPro" id="IPR003644">
    <property type="entry name" value="Calx_beta"/>
</dbReference>
<dbReference type="SUPFAM" id="SSF55486">
    <property type="entry name" value="Metalloproteases ('zincins'), catalytic domain"/>
    <property type="match status" value="1"/>
</dbReference>
<dbReference type="GO" id="GO:0004930">
    <property type="term" value="F:G protein-coupled receptor activity"/>
    <property type="evidence" value="ECO:0007669"/>
    <property type="project" value="InterPro"/>
</dbReference>
<keyword evidence="3" id="KW-0106">Calcium</keyword>
<dbReference type="InterPro" id="IPR013431">
    <property type="entry name" value="Delta_60_rpt"/>
</dbReference>
<dbReference type="AlphaFoldDB" id="A0AAT9FL82"/>
<dbReference type="Pfam" id="PF03160">
    <property type="entry name" value="Calx-beta"/>
    <property type="match status" value="1"/>
</dbReference>
<reference evidence="5" key="1">
    <citation type="submission" date="2024-07" db="EMBL/GenBank/DDBJ databases">
        <title>Complete genome sequence of Verrucomicrobiaceae bacterium NT6N.</title>
        <authorList>
            <person name="Huang C."/>
            <person name="Takami H."/>
            <person name="Hamasaki K."/>
        </authorList>
    </citation>
    <scope>NUCLEOTIDE SEQUENCE</scope>
    <source>
        <strain evidence="5">NT6N</strain>
    </source>
</reference>
<dbReference type="Pfam" id="PF17164">
    <property type="entry name" value="DUF5122"/>
    <property type="match status" value="5"/>
</dbReference>